<keyword evidence="2" id="KW-0808">Transferase</keyword>
<reference evidence="7 8" key="1">
    <citation type="submission" date="2021-03" db="EMBL/GenBank/DDBJ databases">
        <title>Genomic Encyclopedia of Type Strains, Phase IV (KMG-IV): sequencing the most valuable type-strain genomes for metagenomic binning, comparative biology and taxonomic classification.</title>
        <authorList>
            <person name="Goeker M."/>
        </authorList>
    </citation>
    <scope>NUCLEOTIDE SEQUENCE [LARGE SCALE GENOMIC DNA]</scope>
    <source>
        <strain evidence="7 8">DSM 24738</strain>
    </source>
</reference>
<protein>
    <submittedName>
        <fullName evidence="7">5-methylthioribose kinase</fullName>
    </submittedName>
</protein>
<dbReference type="PANTHER" id="PTHR34273">
    <property type="entry name" value="METHYLTHIORIBOSE KINASE"/>
    <property type="match status" value="1"/>
</dbReference>
<dbReference type="SUPFAM" id="SSF56112">
    <property type="entry name" value="Protein kinase-like (PK-like)"/>
    <property type="match status" value="1"/>
</dbReference>
<dbReference type="Gene3D" id="3.90.1200.10">
    <property type="match status" value="1"/>
</dbReference>
<evidence type="ECO:0000256" key="3">
    <source>
        <dbReference type="ARBA" id="ARBA00022741"/>
    </source>
</evidence>
<dbReference type="Proteomes" id="UP001519343">
    <property type="component" value="Unassembled WGS sequence"/>
</dbReference>
<accession>A0ABS4GN18</accession>
<evidence type="ECO:0000313" key="8">
    <source>
        <dbReference type="Proteomes" id="UP001519343"/>
    </source>
</evidence>
<feature type="domain" description="Aminoglycoside phosphotransferase" evidence="6">
    <location>
        <begin position="28"/>
        <end position="234"/>
    </location>
</feature>
<keyword evidence="4 7" id="KW-0418">Kinase</keyword>
<evidence type="ECO:0000256" key="1">
    <source>
        <dbReference type="ARBA" id="ARBA00010165"/>
    </source>
</evidence>
<gene>
    <name evidence="7" type="ORF">J2Z37_001252</name>
</gene>
<dbReference type="EMBL" id="JAGGKT010000002">
    <property type="protein sequence ID" value="MBP1931255.1"/>
    <property type="molecule type" value="Genomic_DNA"/>
</dbReference>
<dbReference type="Gene3D" id="3.30.200.20">
    <property type="entry name" value="Phosphorylase Kinase, domain 1"/>
    <property type="match status" value="1"/>
</dbReference>
<evidence type="ECO:0000256" key="2">
    <source>
        <dbReference type="ARBA" id="ARBA00022679"/>
    </source>
</evidence>
<evidence type="ECO:0000259" key="6">
    <source>
        <dbReference type="Pfam" id="PF01636"/>
    </source>
</evidence>
<organism evidence="7 8">
    <name type="scientific">Ammoniphilus resinae</name>
    <dbReference type="NCBI Taxonomy" id="861532"/>
    <lineage>
        <taxon>Bacteria</taxon>
        <taxon>Bacillati</taxon>
        <taxon>Bacillota</taxon>
        <taxon>Bacilli</taxon>
        <taxon>Bacillales</taxon>
        <taxon>Paenibacillaceae</taxon>
        <taxon>Aneurinibacillus group</taxon>
        <taxon>Ammoniphilus</taxon>
    </lineage>
</organism>
<dbReference type="InterPro" id="IPR011009">
    <property type="entry name" value="Kinase-like_dom_sf"/>
</dbReference>
<comment type="caution">
    <text evidence="7">The sequence shown here is derived from an EMBL/GenBank/DDBJ whole genome shotgun (WGS) entry which is preliminary data.</text>
</comment>
<sequence>MLNVQNYNEIREYLVGNAIVDEGSSCVIEFLRGGVSNTVLKIGTERESYVLKQALPRLNVKEDWFADVRRIITEKDCLKWLNHLVPGHVPQLIHEDEKNLIYIMEFISAPGTWKNHLLDGLLDFRVAEAVAKSLAAIHSLSANEPNIRDRFSNKEIFTQLRINPYYRHLKGKHPMLNRIIDDVSEQCLATSQCLVSGDFSPKNILVDGPRITLLDFEVAHFGDPSFDIGFLLNHLLLKSVKNKRYKESYLNMMVLVLEEYFRHTPNFSRKDLEESTIRQLALLFLARVDGKSPAEYITSEADRIWIRKFSYEVLESNIKTLHELSQLYEQKTRSVNQ</sequence>
<dbReference type="InterPro" id="IPR002575">
    <property type="entry name" value="Aminoglycoside_PTrfase"/>
</dbReference>
<dbReference type="Pfam" id="PF01636">
    <property type="entry name" value="APH"/>
    <property type="match status" value="1"/>
</dbReference>
<keyword evidence="5" id="KW-0067">ATP-binding</keyword>
<proteinExistence type="inferred from homology"/>
<name>A0ABS4GN18_9BACL</name>
<dbReference type="RefSeq" id="WP_209809327.1">
    <property type="nucleotide sequence ID" value="NZ_JAGGKT010000002.1"/>
</dbReference>
<dbReference type="PANTHER" id="PTHR34273:SF2">
    <property type="entry name" value="METHYLTHIORIBOSE KINASE"/>
    <property type="match status" value="1"/>
</dbReference>
<keyword evidence="3" id="KW-0547">Nucleotide-binding</keyword>
<comment type="similarity">
    <text evidence="1">Belongs to the methylthioribose kinase family.</text>
</comment>
<keyword evidence="8" id="KW-1185">Reference proteome</keyword>
<dbReference type="GO" id="GO:0016301">
    <property type="term" value="F:kinase activity"/>
    <property type="evidence" value="ECO:0007669"/>
    <property type="project" value="UniProtKB-KW"/>
</dbReference>
<evidence type="ECO:0000256" key="5">
    <source>
        <dbReference type="ARBA" id="ARBA00022840"/>
    </source>
</evidence>
<evidence type="ECO:0000313" key="7">
    <source>
        <dbReference type="EMBL" id="MBP1931255.1"/>
    </source>
</evidence>
<evidence type="ECO:0000256" key="4">
    <source>
        <dbReference type="ARBA" id="ARBA00022777"/>
    </source>
</evidence>